<dbReference type="InterPro" id="IPR036770">
    <property type="entry name" value="Ankyrin_rpt-contain_sf"/>
</dbReference>
<name>A0A8S3V627_MYTED</name>
<gene>
    <name evidence="2" type="ORF">MEDL_61269</name>
</gene>
<dbReference type="Gene3D" id="1.25.40.20">
    <property type="entry name" value="Ankyrin repeat-containing domain"/>
    <property type="match status" value="1"/>
</dbReference>
<dbReference type="EMBL" id="CAJPWZ010002973">
    <property type="protein sequence ID" value="CAG2249506.1"/>
    <property type="molecule type" value="Genomic_DNA"/>
</dbReference>
<comment type="caution">
    <text evidence="2">The sequence shown here is derived from an EMBL/GenBank/DDBJ whole genome shotgun (WGS) entry which is preliminary data.</text>
</comment>
<keyword evidence="1" id="KW-0175">Coiled coil</keyword>
<sequence length="342" mass="39741">MLDIKEVFNKLYKKGRRSIESLLKWIGTNVEKEKINTLEMSNQVCLTEDSEVVKYLIKNIDLGPLDVMSVLLSSMNSNWQGDNKDLIQWICSNVDLKQINIIKIIDKACEEERYDELEILLKNIKENSNTVLQNASDYDKLDMREAVRSVCVVEKMELLECFLYNIDHSLYDVHHVLKDSCRYGWTHIVKWLLDNTEHSSLDISSAMHTVLHREFVGPDNTLVGLLLQYPIHDKVDVAEIIKECCWWGLLNLVQLICEKNDHKKLDMKEAMNTACSRSHFDLVDWMLAYIENNLFDMPTAFDKAIHADFDDLNASLILLLKDYTDHKLIDMKHLLTIGCKQC</sequence>
<organism evidence="2 3">
    <name type="scientific">Mytilus edulis</name>
    <name type="common">Blue mussel</name>
    <dbReference type="NCBI Taxonomy" id="6550"/>
    <lineage>
        <taxon>Eukaryota</taxon>
        <taxon>Metazoa</taxon>
        <taxon>Spiralia</taxon>
        <taxon>Lophotrochozoa</taxon>
        <taxon>Mollusca</taxon>
        <taxon>Bivalvia</taxon>
        <taxon>Autobranchia</taxon>
        <taxon>Pteriomorphia</taxon>
        <taxon>Mytilida</taxon>
        <taxon>Mytiloidea</taxon>
        <taxon>Mytilidae</taxon>
        <taxon>Mytilinae</taxon>
        <taxon>Mytilus</taxon>
    </lineage>
</organism>
<feature type="coiled-coil region" evidence="1">
    <location>
        <begin position="107"/>
        <end position="134"/>
    </location>
</feature>
<protein>
    <recommendedName>
        <fullName evidence="4">Ankyrin repeat protein</fullName>
    </recommendedName>
</protein>
<evidence type="ECO:0008006" key="4">
    <source>
        <dbReference type="Google" id="ProtNLM"/>
    </source>
</evidence>
<evidence type="ECO:0000313" key="2">
    <source>
        <dbReference type="EMBL" id="CAG2249506.1"/>
    </source>
</evidence>
<keyword evidence="3" id="KW-1185">Reference proteome</keyword>
<dbReference type="OrthoDB" id="10390090at2759"/>
<accession>A0A8S3V627</accession>
<proteinExistence type="predicted"/>
<evidence type="ECO:0000256" key="1">
    <source>
        <dbReference type="SAM" id="Coils"/>
    </source>
</evidence>
<dbReference type="AlphaFoldDB" id="A0A8S3V627"/>
<reference evidence="2" key="1">
    <citation type="submission" date="2021-03" db="EMBL/GenBank/DDBJ databases">
        <authorList>
            <person name="Bekaert M."/>
        </authorList>
    </citation>
    <scope>NUCLEOTIDE SEQUENCE</scope>
</reference>
<dbReference type="Proteomes" id="UP000683360">
    <property type="component" value="Unassembled WGS sequence"/>
</dbReference>
<evidence type="ECO:0000313" key="3">
    <source>
        <dbReference type="Proteomes" id="UP000683360"/>
    </source>
</evidence>